<evidence type="ECO:0000313" key="7">
    <source>
        <dbReference type="EMBL" id="MFA9477085.1"/>
    </source>
</evidence>
<keyword evidence="2" id="KW-1003">Cell membrane</keyword>
<evidence type="ECO:0000256" key="5">
    <source>
        <dbReference type="ARBA" id="ARBA00023136"/>
    </source>
</evidence>
<keyword evidence="5" id="KW-0472">Membrane</keyword>
<comment type="caution">
    <text evidence="7">The sequence shown here is derived from an EMBL/GenBank/DDBJ whole genome shotgun (WGS) entry which is preliminary data.</text>
</comment>
<accession>A0ABV4U1P1</accession>
<keyword evidence="6 7" id="KW-0012">Acyltransferase</keyword>
<comment type="subcellular location">
    <subcellularLocation>
        <location evidence="1">Cell inner membrane</location>
    </subcellularLocation>
</comment>
<dbReference type="PANTHER" id="PTHR30606:SF10">
    <property type="entry name" value="PHOSPHATIDYLINOSITOL MANNOSIDE ACYLTRANSFERASE"/>
    <property type="match status" value="1"/>
</dbReference>
<evidence type="ECO:0000256" key="6">
    <source>
        <dbReference type="ARBA" id="ARBA00023315"/>
    </source>
</evidence>
<keyword evidence="8" id="KW-1185">Reference proteome</keyword>
<dbReference type="EMBL" id="JBGUBD010000001">
    <property type="protein sequence ID" value="MFA9477085.1"/>
    <property type="molecule type" value="Genomic_DNA"/>
</dbReference>
<dbReference type="RefSeq" id="WP_425344007.1">
    <property type="nucleotide sequence ID" value="NZ_JBGUBD010000001.1"/>
</dbReference>
<evidence type="ECO:0000256" key="1">
    <source>
        <dbReference type="ARBA" id="ARBA00004533"/>
    </source>
</evidence>
<reference evidence="7 8" key="1">
    <citation type="submission" date="2024-08" db="EMBL/GenBank/DDBJ databases">
        <title>Whole-genome sequencing of halo(alkali)philic microorganisms from hypersaline lakes.</title>
        <authorList>
            <person name="Sorokin D.Y."/>
            <person name="Merkel A.Y."/>
            <person name="Messina E."/>
            <person name="Yakimov M."/>
        </authorList>
    </citation>
    <scope>NUCLEOTIDE SEQUENCE [LARGE SCALE GENOMIC DNA]</scope>
    <source>
        <strain evidence="7 8">AB-hyl4</strain>
    </source>
</reference>
<dbReference type="GO" id="GO:0016746">
    <property type="term" value="F:acyltransferase activity"/>
    <property type="evidence" value="ECO:0007669"/>
    <property type="project" value="UniProtKB-KW"/>
</dbReference>
<evidence type="ECO:0000313" key="8">
    <source>
        <dbReference type="Proteomes" id="UP001575105"/>
    </source>
</evidence>
<dbReference type="Proteomes" id="UP001575105">
    <property type="component" value="Unassembled WGS sequence"/>
</dbReference>
<gene>
    <name evidence="7" type="ORF">ACERK3_02140</name>
</gene>
<dbReference type="PANTHER" id="PTHR30606">
    <property type="entry name" value="LIPID A BIOSYNTHESIS LAUROYL ACYLTRANSFERASE"/>
    <property type="match status" value="1"/>
</dbReference>
<proteinExistence type="predicted"/>
<protein>
    <submittedName>
        <fullName evidence="7">Lysophospholipid acyltransferase family protein</fullName>
    </submittedName>
</protein>
<keyword evidence="4" id="KW-0808">Transferase</keyword>
<sequence length="341" mass="39140">MARNQGPLTSWPQYLAVRAVTMGLTSFDIDRNLRTAGWIGRTLYHLDARHRKRARASIAMAYPHADDATLDLIARGSFEHFVQLAIEVLHTPRLIHRDGWAAHTQFHNLGPALKLLNARQPMILLTGHLGNWELLGYLLATLGYDLDAIARPIDNPLINRWLLGIRERQGMRIITKWDAAERMTRVLSNRGALGFIADQNAGDKGLFVPFFGRLASTYKSIGLLAMRKQVPVVCGFAHRIGPAFRFEVGVVDVIHPQDWADRDDALYYITARYTRAIETMVRRRPEQYLWMHRRWKSRPRHELQGKPMPGHLRKHLEQLPWMTDAELAELERPIDPGTYAK</sequence>
<name>A0ABV4U1P1_9BACT</name>
<keyword evidence="3" id="KW-0997">Cell inner membrane</keyword>
<organism evidence="7 8">
    <name type="scientific">Natronomicrosphaera hydrolytica</name>
    <dbReference type="NCBI Taxonomy" id="3242702"/>
    <lineage>
        <taxon>Bacteria</taxon>
        <taxon>Pseudomonadati</taxon>
        <taxon>Planctomycetota</taxon>
        <taxon>Phycisphaerae</taxon>
        <taxon>Phycisphaerales</taxon>
        <taxon>Phycisphaeraceae</taxon>
        <taxon>Natronomicrosphaera</taxon>
    </lineage>
</organism>
<dbReference type="Pfam" id="PF03279">
    <property type="entry name" value="Lip_A_acyltrans"/>
    <property type="match status" value="1"/>
</dbReference>
<evidence type="ECO:0000256" key="3">
    <source>
        <dbReference type="ARBA" id="ARBA00022519"/>
    </source>
</evidence>
<evidence type="ECO:0000256" key="4">
    <source>
        <dbReference type="ARBA" id="ARBA00022679"/>
    </source>
</evidence>
<dbReference type="InterPro" id="IPR004960">
    <property type="entry name" value="LipA_acyltrans"/>
</dbReference>
<evidence type="ECO:0000256" key="2">
    <source>
        <dbReference type="ARBA" id="ARBA00022475"/>
    </source>
</evidence>
<dbReference type="CDD" id="cd07984">
    <property type="entry name" value="LPLAT_LABLAT-like"/>
    <property type="match status" value="1"/>
</dbReference>